<accession>A0A8J6NYB1</accession>
<dbReference type="PANTHER" id="PTHR37528">
    <property type="entry name" value="UPF0149 PROTEIN YGFB"/>
    <property type="match status" value="1"/>
</dbReference>
<evidence type="ECO:0000313" key="3">
    <source>
        <dbReference type="Proteomes" id="UP000654401"/>
    </source>
</evidence>
<dbReference type="Gene3D" id="1.20.120.740">
    <property type="entry name" value="YgfB uncharacterised protein family UPF0149, PF03695"/>
    <property type="match status" value="1"/>
</dbReference>
<gene>
    <name evidence="2" type="ORF">H8D24_01255</name>
</gene>
<dbReference type="Proteomes" id="UP000654401">
    <property type="component" value="Unassembled WGS sequence"/>
</dbReference>
<dbReference type="Pfam" id="PF03695">
    <property type="entry name" value="UPF0149"/>
    <property type="match status" value="1"/>
</dbReference>
<dbReference type="InterPro" id="IPR011978">
    <property type="entry name" value="YgfB-like"/>
</dbReference>
<evidence type="ECO:0000256" key="1">
    <source>
        <dbReference type="ARBA" id="ARBA00038308"/>
    </source>
</evidence>
<dbReference type="NCBIfam" id="TIGR02292">
    <property type="entry name" value="ygfB_yecA"/>
    <property type="match status" value="1"/>
</dbReference>
<dbReference type="GO" id="GO:0005829">
    <property type="term" value="C:cytosol"/>
    <property type="evidence" value="ECO:0007669"/>
    <property type="project" value="TreeGrafter"/>
</dbReference>
<reference evidence="2 3" key="1">
    <citation type="submission" date="2020-08" db="EMBL/GenBank/DDBJ databases">
        <title>Bridging the membrane lipid divide: bacteria of the FCB group superphylum have the potential to synthesize archaeal ether lipids.</title>
        <authorList>
            <person name="Villanueva L."/>
            <person name="Von Meijenfeldt F.A.B."/>
            <person name="Westbye A.B."/>
            <person name="Yadav S."/>
            <person name="Hopmans E.C."/>
            <person name="Dutilh B.E."/>
            <person name="Sinninghe Damste J.S."/>
        </authorList>
    </citation>
    <scope>NUCLEOTIDE SEQUENCE [LARGE SCALE GENOMIC DNA]</scope>
    <source>
        <strain evidence="2">NIOZ-UU100</strain>
    </source>
</reference>
<dbReference type="InterPro" id="IPR036255">
    <property type="entry name" value="YgfB-like_sf"/>
</dbReference>
<comment type="similarity">
    <text evidence="1">Belongs to the UPF0149 family.</text>
</comment>
<comment type="caution">
    <text evidence="2">The sequence shown here is derived from an EMBL/GenBank/DDBJ whole genome shotgun (WGS) entry which is preliminary data.</text>
</comment>
<evidence type="ECO:0000313" key="2">
    <source>
        <dbReference type="EMBL" id="MBC8519023.1"/>
    </source>
</evidence>
<organism evidence="2 3">
    <name type="scientific">Candidatus Thiopontia autotrophica</name>
    <dbReference type="NCBI Taxonomy" id="2841688"/>
    <lineage>
        <taxon>Bacteria</taxon>
        <taxon>Pseudomonadati</taxon>
        <taxon>Pseudomonadota</taxon>
        <taxon>Gammaproteobacteria</taxon>
        <taxon>Candidatus Thiopontia</taxon>
    </lineage>
</organism>
<dbReference type="AlphaFoldDB" id="A0A8J6NYB1"/>
<protein>
    <submittedName>
        <fullName evidence="2">UPF0149 family protein</fullName>
    </submittedName>
</protein>
<dbReference type="PANTHER" id="PTHR37528:SF1">
    <property type="entry name" value="UPF0149 PROTEIN YGFB"/>
    <property type="match status" value="1"/>
</dbReference>
<name>A0A8J6NYB1_9GAMM</name>
<sequence>MEKIQYNDVSDALRRLSLAMDGAELHGSFCGRLMSGHAEDEIGWLKEVVGERDEANLQAREDVAMIARMVADVAQQLNGDELQFELFLPEDEPLDVRTEALAAWCEGFLYGYGIASASEDFQESEVQQEFLKDLMEISRASFIEGEDDHGDEEDEMDFLQVVEHVRIGTMLLYEGSNSVKSPIGSLPLNETIH</sequence>
<dbReference type="SUPFAM" id="SSF101327">
    <property type="entry name" value="YgfB-like"/>
    <property type="match status" value="1"/>
</dbReference>
<proteinExistence type="inferred from homology"/>
<dbReference type="EMBL" id="JACNFK010000015">
    <property type="protein sequence ID" value="MBC8519023.1"/>
    <property type="molecule type" value="Genomic_DNA"/>
</dbReference>